<name>A0ABN7TJT7_9BACL</name>
<evidence type="ECO:0000313" key="3">
    <source>
        <dbReference type="Proteomes" id="UP000730618"/>
    </source>
</evidence>
<dbReference type="Proteomes" id="UP000730618">
    <property type="component" value="Unassembled WGS sequence"/>
</dbReference>
<evidence type="ECO:0000259" key="1">
    <source>
        <dbReference type="Pfam" id="PF08241"/>
    </source>
</evidence>
<gene>
    <name evidence="2" type="ORF">PAECIP111802_02670</name>
</gene>
<dbReference type="InterPro" id="IPR013216">
    <property type="entry name" value="Methyltransf_11"/>
</dbReference>
<keyword evidence="3" id="KW-1185">Reference proteome</keyword>
<sequence length="263" mass="30669">MGKNTRVKDAWNEWSNTDFAKYRSDERILRLIAHPESEFHHTTYSMIKEVFPNLQGKRICVPSSGDNHAVFAFHLMGAIVTSVDISERQLENSAAIADKHGWDIQFICDDTMDLSHIKSNEYDFVYTSNGVHVWINDLNAMYQNICRILKNNGVYIMYEVHPFTRPFENDTKNLIVRKPYDSIGPFGEIPTYAWRMQDIINAIASSGLNIKHIEEMFAEYNTYWFEVSGEREQMSKEELDKLYQWKHNPLAALPQWLSIFASK</sequence>
<protein>
    <recommendedName>
        <fullName evidence="1">Methyltransferase type 11 domain-containing protein</fullName>
    </recommendedName>
</protein>
<evidence type="ECO:0000313" key="2">
    <source>
        <dbReference type="EMBL" id="CAG7640650.1"/>
    </source>
</evidence>
<organism evidence="2 3">
    <name type="scientific">Paenibacillus allorhizosphaerae</name>
    <dbReference type="NCBI Taxonomy" id="2849866"/>
    <lineage>
        <taxon>Bacteria</taxon>
        <taxon>Bacillati</taxon>
        <taxon>Bacillota</taxon>
        <taxon>Bacilli</taxon>
        <taxon>Bacillales</taxon>
        <taxon>Paenibacillaceae</taxon>
        <taxon>Paenibacillus</taxon>
    </lineage>
</organism>
<dbReference type="Pfam" id="PF08241">
    <property type="entry name" value="Methyltransf_11"/>
    <property type="match status" value="1"/>
</dbReference>
<proteinExistence type="predicted"/>
<comment type="caution">
    <text evidence="2">The sequence shown here is derived from an EMBL/GenBank/DDBJ whole genome shotgun (WGS) entry which is preliminary data.</text>
</comment>
<feature type="domain" description="Methyltransferase type 11" evidence="1">
    <location>
        <begin position="68"/>
        <end position="156"/>
    </location>
</feature>
<dbReference type="EMBL" id="CAJVCE010000006">
    <property type="protein sequence ID" value="CAG7640650.1"/>
    <property type="molecule type" value="Genomic_DNA"/>
</dbReference>
<accession>A0ABN7TJT7</accession>
<reference evidence="2 3" key="1">
    <citation type="submission" date="2021-06" db="EMBL/GenBank/DDBJ databases">
        <authorList>
            <person name="Criscuolo A."/>
        </authorList>
    </citation>
    <scope>NUCLEOTIDE SEQUENCE [LARGE SCALE GENOMIC DNA]</scope>
    <source>
        <strain evidence="3">CIP 111802</strain>
    </source>
</reference>
<dbReference type="RefSeq" id="WP_218098996.1">
    <property type="nucleotide sequence ID" value="NZ_CAJVCE010000006.1"/>
</dbReference>
<dbReference type="CDD" id="cd02440">
    <property type="entry name" value="AdoMet_MTases"/>
    <property type="match status" value="1"/>
</dbReference>